<feature type="transmembrane region" description="Helical" evidence="5">
    <location>
        <begin position="63"/>
        <end position="85"/>
    </location>
</feature>
<feature type="transmembrane region" description="Helical" evidence="5">
    <location>
        <begin position="156"/>
        <end position="178"/>
    </location>
</feature>
<evidence type="ECO:0000256" key="2">
    <source>
        <dbReference type="ARBA" id="ARBA00022692"/>
    </source>
</evidence>
<dbReference type="Pfam" id="PF13347">
    <property type="entry name" value="MFS_2"/>
    <property type="match status" value="1"/>
</dbReference>
<dbReference type="Proteomes" id="UP001500945">
    <property type="component" value="Unassembled WGS sequence"/>
</dbReference>
<dbReference type="Gene3D" id="1.20.1250.20">
    <property type="entry name" value="MFS general substrate transporter like domains"/>
    <property type="match status" value="2"/>
</dbReference>
<feature type="transmembrane region" description="Helical" evidence="5">
    <location>
        <begin position="242"/>
        <end position="264"/>
    </location>
</feature>
<keyword evidence="4 5" id="KW-0472">Membrane</keyword>
<dbReference type="SUPFAM" id="SSF103473">
    <property type="entry name" value="MFS general substrate transporter"/>
    <property type="match status" value="1"/>
</dbReference>
<comment type="caution">
    <text evidence="7">The sequence shown here is derived from an EMBL/GenBank/DDBJ whole genome shotgun (WGS) entry which is preliminary data.</text>
</comment>
<dbReference type="PANTHER" id="PTHR23528">
    <property type="match status" value="1"/>
</dbReference>
<feature type="transmembrane region" description="Helical" evidence="5">
    <location>
        <begin position="337"/>
        <end position="363"/>
    </location>
</feature>
<evidence type="ECO:0000256" key="3">
    <source>
        <dbReference type="ARBA" id="ARBA00022989"/>
    </source>
</evidence>
<sequence length="432" mass="44997">MAPESPAPALDPLAEPVDRVGRGFIAVLALTNLGIWTAFFTPIQFLLPLQVEAIAPASKESSLGVVVAVGAFVSLVASPLAGAFSDRTSARLGRRRTWVLWPTLAAVAVLALMGGLTTIGGLVLGWALGQLTLNASYAAVTAMLPDQAPVAQRGTVGAVVGAAQPLGVIVGSLIATLVPGDNTAADGQRARYLVVAVVVLMTAVLFVARMRDPRLERDRIPAFHLGTFSRAFWVSPRAHPDFAWVFLTRFLVILGTAFVTSYLLYFTRDVLGRSPDEAGDTVAAILQFYIVALLVSALVAGPVSDRVGRVKPFVIGASLVCAGAILVLSFARTQEAATVAAVIMGAGFGAYTAVDLALISRVLPSAGDRARDLGIINIANALPQVLAPLVASVWITALRPSGYDVAYQSLYVAAAVVTVLGAVLVVKVRGVP</sequence>
<feature type="transmembrane region" description="Helical" evidence="5">
    <location>
        <begin position="97"/>
        <end position="117"/>
    </location>
</feature>
<comment type="subcellular location">
    <subcellularLocation>
        <location evidence="1">Cell membrane</location>
        <topology evidence="1">Multi-pass membrane protein</topology>
    </subcellularLocation>
</comment>
<dbReference type="EMBL" id="BAABGM010000016">
    <property type="protein sequence ID" value="GAA4409198.1"/>
    <property type="molecule type" value="Genomic_DNA"/>
</dbReference>
<dbReference type="InterPro" id="IPR036259">
    <property type="entry name" value="MFS_trans_sf"/>
</dbReference>
<protein>
    <submittedName>
        <fullName evidence="7">MFS transporter</fullName>
    </submittedName>
</protein>
<gene>
    <name evidence="7" type="ORF">GCM10023168_27640</name>
</gene>
<dbReference type="PANTHER" id="PTHR23528:SF1">
    <property type="entry name" value="MAJOR FACILITATOR SUPERFAMILY (MFS) PROFILE DOMAIN-CONTAINING PROTEIN"/>
    <property type="match status" value="1"/>
</dbReference>
<feature type="transmembrane region" description="Helical" evidence="5">
    <location>
        <begin position="123"/>
        <end position="144"/>
    </location>
</feature>
<keyword evidence="3 5" id="KW-1133">Transmembrane helix</keyword>
<feature type="transmembrane region" description="Helical" evidence="5">
    <location>
        <begin position="284"/>
        <end position="301"/>
    </location>
</feature>
<keyword evidence="8" id="KW-1185">Reference proteome</keyword>
<organism evidence="7 8">
    <name type="scientific">Fodinibacter luteus</name>
    <dbReference type="NCBI Taxonomy" id="552064"/>
    <lineage>
        <taxon>Bacteria</taxon>
        <taxon>Bacillati</taxon>
        <taxon>Actinomycetota</taxon>
        <taxon>Actinomycetes</taxon>
        <taxon>Micrococcales</taxon>
        <taxon>Intrasporangiaceae</taxon>
        <taxon>Fodinibacter (ex Wang et al. 2009)</taxon>
    </lineage>
</organism>
<dbReference type="InterPro" id="IPR020846">
    <property type="entry name" value="MFS_dom"/>
</dbReference>
<proteinExistence type="predicted"/>
<evidence type="ECO:0000313" key="8">
    <source>
        <dbReference type="Proteomes" id="UP001500945"/>
    </source>
</evidence>
<evidence type="ECO:0000256" key="4">
    <source>
        <dbReference type="ARBA" id="ARBA00023136"/>
    </source>
</evidence>
<evidence type="ECO:0000313" key="7">
    <source>
        <dbReference type="EMBL" id="GAA4409198.1"/>
    </source>
</evidence>
<evidence type="ECO:0000256" key="1">
    <source>
        <dbReference type="ARBA" id="ARBA00004651"/>
    </source>
</evidence>
<feature type="transmembrane region" description="Helical" evidence="5">
    <location>
        <begin position="375"/>
        <end position="397"/>
    </location>
</feature>
<reference evidence="8" key="1">
    <citation type="journal article" date="2019" name="Int. J. Syst. Evol. Microbiol.">
        <title>The Global Catalogue of Microorganisms (GCM) 10K type strain sequencing project: providing services to taxonomists for standard genome sequencing and annotation.</title>
        <authorList>
            <consortium name="The Broad Institute Genomics Platform"/>
            <consortium name="The Broad Institute Genome Sequencing Center for Infectious Disease"/>
            <person name="Wu L."/>
            <person name="Ma J."/>
        </authorList>
    </citation>
    <scope>NUCLEOTIDE SEQUENCE [LARGE SCALE GENOMIC DNA]</scope>
    <source>
        <strain evidence="8">JCM 17809</strain>
    </source>
</reference>
<feature type="transmembrane region" description="Helical" evidence="5">
    <location>
        <begin position="23"/>
        <end position="43"/>
    </location>
</feature>
<feature type="transmembrane region" description="Helical" evidence="5">
    <location>
        <begin position="313"/>
        <end position="331"/>
    </location>
</feature>
<dbReference type="PROSITE" id="PS50850">
    <property type="entry name" value="MFS"/>
    <property type="match status" value="1"/>
</dbReference>
<name>A0ABP8KLD4_9MICO</name>
<feature type="domain" description="Major facilitator superfamily (MFS) profile" evidence="6">
    <location>
        <begin position="22"/>
        <end position="432"/>
    </location>
</feature>
<accession>A0ABP8KLD4</accession>
<keyword evidence="2 5" id="KW-0812">Transmembrane</keyword>
<feature type="transmembrane region" description="Helical" evidence="5">
    <location>
        <begin position="190"/>
        <end position="208"/>
    </location>
</feature>
<evidence type="ECO:0000256" key="5">
    <source>
        <dbReference type="SAM" id="Phobius"/>
    </source>
</evidence>
<dbReference type="RefSeq" id="WP_345206993.1">
    <property type="nucleotide sequence ID" value="NZ_BAABGM010000016.1"/>
</dbReference>
<evidence type="ECO:0000259" key="6">
    <source>
        <dbReference type="PROSITE" id="PS50850"/>
    </source>
</evidence>
<feature type="transmembrane region" description="Helical" evidence="5">
    <location>
        <begin position="409"/>
        <end position="426"/>
    </location>
</feature>